<evidence type="ECO:0000313" key="2">
    <source>
        <dbReference type="Proteomes" id="UP000887116"/>
    </source>
</evidence>
<organism evidence="1 2">
    <name type="scientific">Trichonephila clavata</name>
    <name type="common">Joro spider</name>
    <name type="synonym">Nephila clavata</name>
    <dbReference type="NCBI Taxonomy" id="2740835"/>
    <lineage>
        <taxon>Eukaryota</taxon>
        <taxon>Metazoa</taxon>
        <taxon>Ecdysozoa</taxon>
        <taxon>Arthropoda</taxon>
        <taxon>Chelicerata</taxon>
        <taxon>Arachnida</taxon>
        <taxon>Araneae</taxon>
        <taxon>Araneomorphae</taxon>
        <taxon>Entelegynae</taxon>
        <taxon>Araneoidea</taxon>
        <taxon>Nephilidae</taxon>
        <taxon>Trichonephila</taxon>
    </lineage>
</organism>
<proteinExistence type="predicted"/>
<protein>
    <submittedName>
        <fullName evidence="1">Uncharacterized protein</fullName>
    </submittedName>
</protein>
<dbReference type="Proteomes" id="UP000887116">
    <property type="component" value="Unassembled WGS sequence"/>
</dbReference>
<accession>A0A8X6M2M2</accession>
<gene>
    <name evidence="1" type="ORF">TNCT_370061</name>
</gene>
<name>A0A8X6M2M2_TRICU</name>
<dbReference type="EMBL" id="BMAO01029458">
    <property type="protein sequence ID" value="GFR31856.1"/>
    <property type="molecule type" value="Genomic_DNA"/>
</dbReference>
<comment type="caution">
    <text evidence="1">The sequence shown here is derived from an EMBL/GenBank/DDBJ whole genome shotgun (WGS) entry which is preliminary data.</text>
</comment>
<dbReference type="AlphaFoldDB" id="A0A8X6M2M2"/>
<sequence length="102" mass="11911">MDNDRRSALPGSLIPTFRPMLCRQICHIKPLRPKILPIGMEMPPHGHLIYPPLRDCGLFTTESVLGWRWRSRCLWKRISENCPSICFRLQQQRLLFTAGLAR</sequence>
<reference evidence="1" key="1">
    <citation type="submission" date="2020-07" db="EMBL/GenBank/DDBJ databases">
        <title>Multicomponent nature underlies the extraordinary mechanical properties of spider dragline silk.</title>
        <authorList>
            <person name="Kono N."/>
            <person name="Nakamura H."/>
            <person name="Mori M."/>
            <person name="Yoshida Y."/>
            <person name="Ohtoshi R."/>
            <person name="Malay A.D."/>
            <person name="Moran D.A.P."/>
            <person name="Tomita M."/>
            <person name="Numata K."/>
            <person name="Arakawa K."/>
        </authorList>
    </citation>
    <scope>NUCLEOTIDE SEQUENCE</scope>
</reference>
<evidence type="ECO:0000313" key="1">
    <source>
        <dbReference type="EMBL" id="GFR31856.1"/>
    </source>
</evidence>
<keyword evidence="2" id="KW-1185">Reference proteome</keyword>